<accession>A0ABU4B4W6</accession>
<proteinExistence type="predicted"/>
<dbReference type="Proteomes" id="UP001185899">
    <property type="component" value="Unassembled WGS sequence"/>
</dbReference>
<evidence type="ECO:0000313" key="2">
    <source>
        <dbReference type="EMBL" id="MDV6233496.1"/>
    </source>
</evidence>
<keyword evidence="3" id="KW-1185">Reference proteome</keyword>
<protein>
    <submittedName>
        <fullName evidence="2">Uncharacterized protein</fullName>
    </submittedName>
</protein>
<reference evidence="2 3" key="1">
    <citation type="submission" date="2023-10" db="EMBL/GenBank/DDBJ databases">
        <title>Development of a sustainable strategy for remediation of hydrocarbon-contaminated territories based on the waste exchange concept.</title>
        <authorList>
            <person name="Krivoruchko A."/>
        </authorList>
    </citation>
    <scope>NUCLEOTIDE SEQUENCE [LARGE SCALE GENOMIC DNA]</scope>
    <source>
        <strain evidence="2 3">IEGM 1322</strain>
    </source>
</reference>
<feature type="compositionally biased region" description="Basic and acidic residues" evidence="1">
    <location>
        <begin position="1"/>
        <end position="11"/>
    </location>
</feature>
<organism evidence="2 3">
    <name type="scientific">Rhodococcus cercidiphylli</name>
    <dbReference type="NCBI Taxonomy" id="489916"/>
    <lineage>
        <taxon>Bacteria</taxon>
        <taxon>Bacillati</taxon>
        <taxon>Actinomycetota</taxon>
        <taxon>Actinomycetes</taxon>
        <taxon>Mycobacteriales</taxon>
        <taxon>Nocardiaceae</taxon>
        <taxon>Rhodococcus</taxon>
    </lineage>
</organism>
<dbReference type="RefSeq" id="WP_196249247.1">
    <property type="nucleotide sequence ID" value="NZ_JAWLKE010000011.1"/>
</dbReference>
<dbReference type="EMBL" id="JAWLKE010000011">
    <property type="protein sequence ID" value="MDV6233496.1"/>
    <property type="molecule type" value="Genomic_DNA"/>
</dbReference>
<name>A0ABU4B4W6_9NOCA</name>
<comment type="caution">
    <text evidence="2">The sequence shown here is derived from an EMBL/GenBank/DDBJ whole genome shotgun (WGS) entry which is preliminary data.</text>
</comment>
<evidence type="ECO:0000313" key="3">
    <source>
        <dbReference type="Proteomes" id="UP001185899"/>
    </source>
</evidence>
<sequence length="50" mass="5349">MTSDRSFDPTPDHGQAGWVTLPSGQRAYRYDGSDDLIYDTGTAPDAAASN</sequence>
<feature type="region of interest" description="Disordered" evidence="1">
    <location>
        <begin position="1"/>
        <end position="20"/>
    </location>
</feature>
<gene>
    <name evidence="2" type="ORF">R3P95_23315</name>
</gene>
<evidence type="ECO:0000256" key="1">
    <source>
        <dbReference type="SAM" id="MobiDB-lite"/>
    </source>
</evidence>